<dbReference type="AlphaFoldDB" id="A0AAW1SX25"/>
<evidence type="ECO:0000259" key="8">
    <source>
        <dbReference type="Pfam" id="PF06925"/>
    </source>
</evidence>
<proteinExistence type="inferred from homology"/>
<feature type="region of interest" description="Disordered" evidence="6">
    <location>
        <begin position="54"/>
        <end position="80"/>
    </location>
</feature>
<comment type="similarity">
    <text evidence="1">Belongs to the glycosyltransferase 28 family.</text>
</comment>
<dbReference type="Pfam" id="PF04101">
    <property type="entry name" value="Glyco_tran_28_C"/>
    <property type="match status" value="1"/>
</dbReference>
<evidence type="ECO:0000256" key="3">
    <source>
        <dbReference type="ARBA" id="ARBA00022676"/>
    </source>
</evidence>
<dbReference type="PANTHER" id="PTHR43025:SF3">
    <property type="entry name" value="MONOGALACTOSYLDIACYLGLYCEROL SYNTHASE 1, CHLOROPLASTIC"/>
    <property type="match status" value="1"/>
</dbReference>
<comment type="caution">
    <text evidence="9">The sequence shown here is derived from an EMBL/GenBank/DDBJ whole genome shotgun (WGS) entry which is preliminary data.</text>
</comment>
<dbReference type="Pfam" id="PF06925">
    <property type="entry name" value="MGDG_synth"/>
    <property type="match status" value="1"/>
</dbReference>
<dbReference type="EC" id="2.4.1.46" evidence="2"/>
<dbReference type="GO" id="GO:0031969">
    <property type="term" value="C:chloroplast membrane"/>
    <property type="evidence" value="ECO:0007669"/>
    <property type="project" value="UniProtKB-SubCell"/>
</dbReference>
<evidence type="ECO:0000313" key="10">
    <source>
        <dbReference type="Proteomes" id="UP001485043"/>
    </source>
</evidence>
<evidence type="ECO:0000313" key="9">
    <source>
        <dbReference type="EMBL" id="KAK9861351.1"/>
    </source>
</evidence>
<dbReference type="GO" id="GO:0009247">
    <property type="term" value="P:glycolipid biosynthetic process"/>
    <property type="evidence" value="ECO:0007669"/>
    <property type="project" value="InterPro"/>
</dbReference>
<dbReference type="InterPro" id="IPR007235">
    <property type="entry name" value="Glyco_trans_28_C"/>
</dbReference>
<evidence type="ECO:0000256" key="4">
    <source>
        <dbReference type="ARBA" id="ARBA00022679"/>
    </source>
</evidence>
<dbReference type="InterPro" id="IPR009695">
    <property type="entry name" value="Diacylglyc_glucosyltr_N"/>
</dbReference>
<comment type="subcellular location">
    <subcellularLocation>
        <location evidence="5">Plastid</location>
        <location evidence="5">Chloroplast membrane</location>
    </subcellularLocation>
</comment>
<gene>
    <name evidence="9" type="ORF">WJX84_003361</name>
</gene>
<sequence length="502" mass="54250">MRASVDPLAGIGPLSWASAGWAGPATSQAATSAAAQPVEPARLHDLRSPVPCQAALSKRSGGSGGKRSRKGSINLGLTGPSDRSRLAQRLLRAAGLGAGVGVGSFFAGGGAGPAHALKLWPFPRSKRKARDPKDRRRILILMSDTGGGHRASAEAIRAGFEQLYGNEFHVDVVDLWSNHTKWPFNQLPKSYSFLVKNSFLWRLGYYFQQPRIVHVPVQRASAAWVGHEVSKAFDQYQPDLCISVHPLMQTLALRVLRSRIRGGLQRPIPFATVVTDLTTCHNVWFNPNVTRCFVATPEARIRALRMGLKDHQVVVHGLPIRPAFSQRFPSPQKLRKQLGMDRDLPAVMLVGGGEGMGPVEKTVDAIAAEVGNKCQLIVIAGRNKKLVKRLQRKTYPEGMKVIINGFVDNMPEWMTASDTIVTKAGPGTIAESLICNLPILLNDFVPCQEHGNVPWVIENGVSAAPLSPQAADGVRKLPCFDGSVMRLAGVVGNACKVLPASP</sequence>
<dbReference type="EMBL" id="JALJOV010000773">
    <property type="protein sequence ID" value="KAK9861351.1"/>
    <property type="molecule type" value="Genomic_DNA"/>
</dbReference>
<evidence type="ECO:0000256" key="2">
    <source>
        <dbReference type="ARBA" id="ARBA00012615"/>
    </source>
</evidence>
<dbReference type="GO" id="GO:0046509">
    <property type="term" value="F:1,2-diacylglycerol 3-beta-galactosyltransferase activity"/>
    <property type="evidence" value="ECO:0007669"/>
    <property type="project" value="UniProtKB-EC"/>
</dbReference>
<evidence type="ECO:0000256" key="1">
    <source>
        <dbReference type="ARBA" id="ARBA00006962"/>
    </source>
</evidence>
<keyword evidence="3" id="KW-0328">Glycosyltransferase</keyword>
<dbReference type="Proteomes" id="UP001485043">
    <property type="component" value="Unassembled WGS sequence"/>
</dbReference>
<dbReference type="SUPFAM" id="SSF53756">
    <property type="entry name" value="UDP-Glycosyltransferase/glycogen phosphorylase"/>
    <property type="match status" value="1"/>
</dbReference>
<accession>A0AAW1SX25</accession>
<name>A0AAW1SX25_9CHLO</name>
<evidence type="ECO:0000256" key="6">
    <source>
        <dbReference type="SAM" id="MobiDB-lite"/>
    </source>
</evidence>
<feature type="domain" description="Glycosyl transferase family 28 C-terminal" evidence="7">
    <location>
        <begin position="347"/>
        <end position="441"/>
    </location>
</feature>
<keyword evidence="10" id="KW-1185">Reference proteome</keyword>
<reference evidence="9 10" key="1">
    <citation type="journal article" date="2024" name="Nat. Commun.">
        <title>Phylogenomics reveals the evolutionary origins of lichenization in chlorophyte algae.</title>
        <authorList>
            <person name="Puginier C."/>
            <person name="Libourel C."/>
            <person name="Otte J."/>
            <person name="Skaloud P."/>
            <person name="Haon M."/>
            <person name="Grisel S."/>
            <person name="Petersen M."/>
            <person name="Berrin J.G."/>
            <person name="Delaux P.M."/>
            <person name="Dal Grande F."/>
            <person name="Keller J."/>
        </authorList>
    </citation>
    <scope>NUCLEOTIDE SEQUENCE [LARGE SCALE GENOMIC DNA]</scope>
    <source>
        <strain evidence="9 10">SAG 2523</strain>
    </source>
</reference>
<keyword evidence="4" id="KW-0808">Transferase</keyword>
<feature type="domain" description="Diacylglycerol glucosyltransferase N-terminal" evidence="8">
    <location>
        <begin position="149"/>
        <end position="320"/>
    </location>
</feature>
<dbReference type="PANTHER" id="PTHR43025">
    <property type="entry name" value="MONOGALACTOSYLDIACYLGLYCEROL SYNTHASE"/>
    <property type="match status" value="1"/>
</dbReference>
<evidence type="ECO:0000259" key="7">
    <source>
        <dbReference type="Pfam" id="PF04101"/>
    </source>
</evidence>
<evidence type="ECO:0000256" key="5">
    <source>
        <dbReference type="ARBA" id="ARBA00046299"/>
    </source>
</evidence>
<protein>
    <recommendedName>
        <fullName evidence="2">monogalactosyldiacylglycerol synthase</fullName>
        <ecNumber evidence="2">2.4.1.46</ecNumber>
    </recommendedName>
</protein>
<dbReference type="InterPro" id="IPR050519">
    <property type="entry name" value="Glycosyltransf_28_UgtP"/>
</dbReference>
<organism evidence="9 10">
    <name type="scientific">Apatococcus fuscideae</name>
    <dbReference type="NCBI Taxonomy" id="2026836"/>
    <lineage>
        <taxon>Eukaryota</taxon>
        <taxon>Viridiplantae</taxon>
        <taxon>Chlorophyta</taxon>
        <taxon>core chlorophytes</taxon>
        <taxon>Trebouxiophyceae</taxon>
        <taxon>Chlorellales</taxon>
        <taxon>Chlorellaceae</taxon>
        <taxon>Apatococcus</taxon>
    </lineage>
</organism>
<dbReference type="Gene3D" id="3.40.50.2000">
    <property type="entry name" value="Glycogen Phosphorylase B"/>
    <property type="match status" value="1"/>
</dbReference>